<reference evidence="2 3" key="1">
    <citation type="submission" date="2023-02" db="EMBL/GenBank/DDBJ databases">
        <title>LHISI_Scaffold_Assembly.</title>
        <authorList>
            <person name="Stuart O.P."/>
            <person name="Cleave R."/>
            <person name="Magrath M.J.L."/>
            <person name="Mikheyev A.S."/>
        </authorList>
    </citation>
    <scope>NUCLEOTIDE SEQUENCE [LARGE SCALE GENOMIC DNA]</scope>
    <source>
        <strain evidence="2">Daus_M_001</strain>
        <tissue evidence="2">Leg muscle</tissue>
    </source>
</reference>
<evidence type="ECO:0000256" key="1">
    <source>
        <dbReference type="SAM" id="MobiDB-lite"/>
    </source>
</evidence>
<accession>A0ABQ9G575</accession>
<evidence type="ECO:0000313" key="3">
    <source>
        <dbReference type="Proteomes" id="UP001159363"/>
    </source>
</evidence>
<dbReference type="PANTHER" id="PTHR11439">
    <property type="entry name" value="GAG-POL-RELATED RETROTRANSPOSON"/>
    <property type="match status" value="1"/>
</dbReference>
<feature type="non-terminal residue" evidence="2">
    <location>
        <position position="196"/>
    </location>
</feature>
<gene>
    <name evidence="2" type="ORF">PR048_031406</name>
</gene>
<proteinExistence type="predicted"/>
<protein>
    <submittedName>
        <fullName evidence="2">Uncharacterized protein</fullName>
    </submittedName>
</protein>
<organism evidence="2 3">
    <name type="scientific">Dryococelus australis</name>
    <dbReference type="NCBI Taxonomy" id="614101"/>
    <lineage>
        <taxon>Eukaryota</taxon>
        <taxon>Metazoa</taxon>
        <taxon>Ecdysozoa</taxon>
        <taxon>Arthropoda</taxon>
        <taxon>Hexapoda</taxon>
        <taxon>Insecta</taxon>
        <taxon>Pterygota</taxon>
        <taxon>Neoptera</taxon>
        <taxon>Polyneoptera</taxon>
        <taxon>Phasmatodea</taxon>
        <taxon>Verophasmatodea</taxon>
        <taxon>Anareolatae</taxon>
        <taxon>Phasmatidae</taxon>
        <taxon>Eurycanthinae</taxon>
        <taxon>Dryococelus</taxon>
    </lineage>
</organism>
<dbReference type="EMBL" id="JARBHB010000015">
    <property type="protein sequence ID" value="KAJ8867604.1"/>
    <property type="molecule type" value="Genomic_DNA"/>
</dbReference>
<dbReference type="PANTHER" id="PTHR11439:SF515">
    <property type="entry name" value="GAG-POL POLYPROTEIN"/>
    <property type="match status" value="1"/>
</dbReference>
<keyword evidence="3" id="KW-1185">Reference proteome</keyword>
<name>A0ABQ9G575_9NEOP</name>
<dbReference type="CDD" id="cd09272">
    <property type="entry name" value="RNase_HI_RT_Ty1"/>
    <property type="match status" value="1"/>
</dbReference>
<sequence length="196" mass="21846">MLKRFNVQGCKGSPSPMEDRPDISEADDVIAVLYCELVGSLMYLSQVSRPDIAFATSYLSNFLDRPTRYVKGTSDKRLVYQKCPDECSQMQTGGVTRQTARVLSGMASFHCGNLVSWSSKKQPIVDLSSVEAEYTLCNMAASDPLYLKGLRSEFVGETGVVKCCLMVDNQGAIHMINYENTKHFEHFPSEKTMNTL</sequence>
<comment type="caution">
    <text evidence="2">The sequence shown here is derived from an EMBL/GenBank/DDBJ whole genome shotgun (WGS) entry which is preliminary data.</text>
</comment>
<dbReference type="Proteomes" id="UP001159363">
    <property type="component" value="Chromosome 14"/>
</dbReference>
<evidence type="ECO:0000313" key="2">
    <source>
        <dbReference type="EMBL" id="KAJ8867604.1"/>
    </source>
</evidence>
<feature type="region of interest" description="Disordered" evidence="1">
    <location>
        <begin position="1"/>
        <end position="21"/>
    </location>
</feature>